<feature type="non-terminal residue" evidence="2">
    <location>
        <position position="146"/>
    </location>
</feature>
<protein>
    <submittedName>
        <fullName evidence="2">Uncharacterized protein</fullName>
    </submittedName>
</protein>
<reference evidence="2 3" key="1">
    <citation type="submission" date="2024-05" db="EMBL/GenBank/DDBJ databases">
        <title>Genome sequencing and assembly of Indian major carp, Cirrhinus mrigala (Hamilton, 1822).</title>
        <authorList>
            <person name="Mohindra V."/>
            <person name="Chowdhury L.M."/>
            <person name="Lal K."/>
            <person name="Jena J.K."/>
        </authorList>
    </citation>
    <scope>NUCLEOTIDE SEQUENCE [LARGE SCALE GENOMIC DNA]</scope>
    <source>
        <strain evidence="2">CM1030</strain>
        <tissue evidence="2">Blood</tissue>
    </source>
</reference>
<keyword evidence="1" id="KW-0812">Transmembrane</keyword>
<feature type="transmembrane region" description="Helical" evidence="1">
    <location>
        <begin position="77"/>
        <end position="97"/>
    </location>
</feature>
<keyword evidence="3" id="KW-1185">Reference proteome</keyword>
<proteinExistence type="predicted"/>
<dbReference type="EMBL" id="JAMKFB020000025">
    <property type="protein sequence ID" value="KAL0154755.1"/>
    <property type="molecule type" value="Genomic_DNA"/>
</dbReference>
<dbReference type="AlphaFoldDB" id="A0ABD0N0F2"/>
<dbReference type="Proteomes" id="UP001529510">
    <property type="component" value="Unassembled WGS sequence"/>
</dbReference>
<feature type="non-terminal residue" evidence="2">
    <location>
        <position position="1"/>
    </location>
</feature>
<evidence type="ECO:0000313" key="2">
    <source>
        <dbReference type="EMBL" id="KAL0154755.1"/>
    </source>
</evidence>
<gene>
    <name evidence="2" type="ORF">M9458_049018</name>
</gene>
<name>A0ABD0N0F2_CIRMR</name>
<accession>A0ABD0N0F2</accession>
<organism evidence="2 3">
    <name type="scientific">Cirrhinus mrigala</name>
    <name type="common">Mrigala</name>
    <dbReference type="NCBI Taxonomy" id="683832"/>
    <lineage>
        <taxon>Eukaryota</taxon>
        <taxon>Metazoa</taxon>
        <taxon>Chordata</taxon>
        <taxon>Craniata</taxon>
        <taxon>Vertebrata</taxon>
        <taxon>Euteleostomi</taxon>
        <taxon>Actinopterygii</taxon>
        <taxon>Neopterygii</taxon>
        <taxon>Teleostei</taxon>
        <taxon>Ostariophysi</taxon>
        <taxon>Cypriniformes</taxon>
        <taxon>Cyprinidae</taxon>
        <taxon>Labeoninae</taxon>
        <taxon>Labeonini</taxon>
        <taxon>Cirrhinus</taxon>
    </lineage>
</organism>
<comment type="caution">
    <text evidence="2">The sequence shown here is derived from an EMBL/GenBank/DDBJ whole genome shotgun (WGS) entry which is preliminary data.</text>
</comment>
<evidence type="ECO:0000313" key="3">
    <source>
        <dbReference type="Proteomes" id="UP001529510"/>
    </source>
</evidence>
<keyword evidence="1" id="KW-0472">Membrane</keyword>
<keyword evidence="1" id="KW-1133">Transmembrane helix</keyword>
<evidence type="ECO:0000256" key="1">
    <source>
        <dbReference type="SAM" id="Phobius"/>
    </source>
</evidence>
<sequence length="146" mass="15237">PAIYKVIDYRSDRAEDHPGARVREPATVLAMGESAMGSESVEGSSTHCTVAEGEPSSVDYASVCPNLSACITTTMEVVPLLLVLPVLGVALWCVWAAHTIPRPPEHPELPPSLPASALVLTIASAVPWQPLRSPSAHHLCGGIAAG</sequence>